<accession>E6MQW1</accession>
<name>E6MQW1_9BACT</name>
<comment type="caution">
    <text evidence="2">The sequence shown here is derived from an EMBL/GenBank/DDBJ whole genome shotgun (WGS) entry which is preliminary data.</text>
</comment>
<dbReference type="HOGENOM" id="CLU_3255946_0_0_10"/>
<keyword evidence="3" id="KW-1185">Reference proteome</keyword>
<sequence length="42" mass="4808">MRNNLLINRNKNDSNKQANRHNAWNHLADSAVANKVKPNVVQ</sequence>
<dbReference type="EMBL" id="AEQO01000154">
    <property type="protein sequence ID" value="EFV03971.1"/>
    <property type="molecule type" value="Genomic_DNA"/>
</dbReference>
<dbReference type="Proteomes" id="UP000003874">
    <property type="component" value="Unassembled WGS sequence"/>
</dbReference>
<protein>
    <submittedName>
        <fullName evidence="2">Uncharacterized protein</fullName>
    </submittedName>
</protein>
<dbReference type="STRING" id="888832.HMPREF9420_1879"/>
<proteinExistence type="predicted"/>
<evidence type="ECO:0000313" key="3">
    <source>
        <dbReference type="Proteomes" id="UP000003874"/>
    </source>
</evidence>
<organism evidence="2 3">
    <name type="scientific">Segatella salivae DSM 15606</name>
    <dbReference type="NCBI Taxonomy" id="888832"/>
    <lineage>
        <taxon>Bacteria</taxon>
        <taxon>Pseudomonadati</taxon>
        <taxon>Bacteroidota</taxon>
        <taxon>Bacteroidia</taxon>
        <taxon>Bacteroidales</taxon>
        <taxon>Prevotellaceae</taxon>
        <taxon>Segatella</taxon>
    </lineage>
</organism>
<evidence type="ECO:0000313" key="2">
    <source>
        <dbReference type="EMBL" id="EFV03971.1"/>
    </source>
</evidence>
<feature type="region of interest" description="Disordered" evidence="1">
    <location>
        <begin position="1"/>
        <end position="21"/>
    </location>
</feature>
<evidence type="ECO:0000256" key="1">
    <source>
        <dbReference type="SAM" id="MobiDB-lite"/>
    </source>
</evidence>
<gene>
    <name evidence="2" type="ORF">HMPREF9420_1879</name>
</gene>
<reference evidence="2 3" key="1">
    <citation type="submission" date="2010-12" db="EMBL/GenBank/DDBJ databases">
        <authorList>
            <person name="Muzny D."/>
            <person name="Qin X."/>
            <person name="Deng J."/>
            <person name="Jiang H."/>
            <person name="Liu Y."/>
            <person name="Qu J."/>
            <person name="Song X.-Z."/>
            <person name="Zhang L."/>
            <person name="Thornton R."/>
            <person name="Coyle M."/>
            <person name="Francisco L."/>
            <person name="Jackson L."/>
            <person name="Javaid M."/>
            <person name="Korchina V."/>
            <person name="Kovar C."/>
            <person name="Mata R."/>
            <person name="Mathew T."/>
            <person name="Ngo R."/>
            <person name="Nguyen L."/>
            <person name="Nguyen N."/>
            <person name="Okwuonu G."/>
            <person name="Ongeri F."/>
            <person name="Pham C."/>
            <person name="Simmons D."/>
            <person name="Wilczek-Boney K."/>
            <person name="Hale W."/>
            <person name="Jakkamsetti A."/>
            <person name="Pham P."/>
            <person name="Ruth R."/>
            <person name="San Lucas F."/>
            <person name="Warren J."/>
            <person name="Zhang J."/>
            <person name="Zhao Z."/>
            <person name="Zhou C."/>
            <person name="Zhu D."/>
            <person name="Lee S."/>
            <person name="Bess C."/>
            <person name="Blankenburg K."/>
            <person name="Forbes L."/>
            <person name="Fu Q."/>
            <person name="Gubbala S."/>
            <person name="Hirani K."/>
            <person name="Jayaseelan J.C."/>
            <person name="Lara F."/>
            <person name="Munidasa M."/>
            <person name="Palculict T."/>
            <person name="Patil S."/>
            <person name="Pu L.-L."/>
            <person name="Saada N."/>
            <person name="Tang L."/>
            <person name="Weissenberger G."/>
            <person name="Zhu Y."/>
            <person name="Hemphill L."/>
            <person name="Shang Y."/>
            <person name="Youmans B."/>
            <person name="Ayvaz T."/>
            <person name="Ross M."/>
            <person name="Santibanez J."/>
            <person name="Aqrawi P."/>
            <person name="Gross S."/>
            <person name="Joshi V."/>
            <person name="Fowler G."/>
            <person name="Nazareth L."/>
            <person name="Reid J."/>
            <person name="Worley K."/>
            <person name="Petrosino J."/>
            <person name="Highlander S."/>
            <person name="Gibbs R."/>
        </authorList>
    </citation>
    <scope>NUCLEOTIDE SEQUENCE [LARGE SCALE GENOMIC DNA]</scope>
    <source>
        <strain evidence="2 3">DSM 15606</strain>
    </source>
</reference>
<dbReference type="AlphaFoldDB" id="E6MQW1"/>